<sequence>MAGLDHFRVVVESGHPDRTGVVVRLPGALIVARAGRPETAEITSRL</sequence>
<dbReference type="AlphaFoldDB" id="A0A4S5EQ51"/>
<dbReference type="EMBL" id="SSXH01000228">
    <property type="protein sequence ID" value="THJ74507.1"/>
    <property type="molecule type" value="Genomic_DNA"/>
</dbReference>
<dbReference type="Proteomes" id="UP000305282">
    <property type="component" value="Unassembled WGS sequence"/>
</dbReference>
<accession>A0A4S5EQ51</accession>
<gene>
    <name evidence="1" type="ORF">E7Y31_11005</name>
</gene>
<protein>
    <submittedName>
        <fullName evidence="1">FHA domain-containing protein</fullName>
    </submittedName>
</protein>
<feature type="non-terminal residue" evidence="1">
    <location>
        <position position="46"/>
    </location>
</feature>
<comment type="caution">
    <text evidence="1">The sequence shown here is derived from an EMBL/GenBank/DDBJ whole genome shotgun (WGS) entry which is preliminary data.</text>
</comment>
<name>A0A4S5EQ51_9ACTN</name>
<evidence type="ECO:0000313" key="2">
    <source>
        <dbReference type="Proteomes" id="UP000305282"/>
    </source>
</evidence>
<proteinExistence type="predicted"/>
<keyword evidence="2" id="KW-1185">Reference proteome</keyword>
<organism evidence="1 2">
    <name type="scientific">Candidatus Frankia alpina</name>
    <dbReference type="NCBI Taxonomy" id="2699483"/>
    <lineage>
        <taxon>Bacteria</taxon>
        <taxon>Bacillati</taxon>
        <taxon>Actinomycetota</taxon>
        <taxon>Actinomycetes</taxon>
        <taxon>Frankiales</taxon>
        <taxon>Frankiaceae</taxon>
        <taxon>Frankia</taxon>
    </lineage>
</organism>
<evidence type="ECO:0000313" key="1">
    <source>
        <dbReference type="EMBL" id="THJ74507.1"/>
    </source>
</evidence>
<reference evidence="1 2" key="1">
    <citation type="submission" date="2019-04" db="EMBL/GenBank/DDBJ databases">
        <title>Draft genome sequences for three unisolated Alnus-infective Frankia Sp+ strains, AgTrS, AiOr and AvVan, the first sequenced Frankia strains able to sporulate in-planta.</title>
        <authorList>
            <person name="Bethencourt L."/>
            <person name="Vautrin F."/>
            <person name="Taib N."/>
            <person name="Dubost A."/>
            <person name="Castro-Garcia L."/>
            <person name="Imbaud O."/>
            <person name="Abrouk D."/>
            <person name="Fournier P."/>
            <person name="Briolay J."/>
            <person name="Nguyen A."/>
            <person name="Normand P."/>
            <person name="Fernandez M.P."/>
            <person name="Brochier-Armanet C."/>
            <person name="Herrera-Belaroussi A."/>
        </authorList>
    </citation>
    <scope>NUCLEOTIDE SEQUENCE [LARGE SCALE GENOMIC DNA]</scope>
    <source>
        <strain evidence="1 2">AvVan</strain>
    </source>
</reference>